<dbReference type="NCBIfam" id="NF003588">
    <property type="entry name" value="PRK05254.1-1"/>
    <property type="match status" value="1"/>
</dbReference>
<dbReference type="CDD" id="cd10027">
    <property type="entry name" value="UDG-F1-like"/>
    <property type="match status" value="1"/>
</dbReference>
<dbReference type="Gene3D" id="3.40.470.10">
    <property type="entry name" value="Uracil-DNA glycosylase-like domain"/>
    <property type="match status" value="1"/>
</dbReference>
<evidence type="ECO:0000313" key="10">
    <source>
        <dbReference type="Proteomes" id="UP000095751"/>
    </source>
</evidence>
<dbReference type="FunCoup" id="A0A1E7F0V9">
    <property type="interactions" value="108"/>
</dbReference>
<dbReference type="HAMAP" id="MF_00148">
    <property type="entry name" value="UDG"/>
    <property type="match status" value="1"/>
</dbReference>
<dbReference type="InterPro" id="IPR018085">
    <property type="entry name" value="Ura-DNA_Glyclase_AS"/>
</dbReference>
<keyword evidence="10" id="KW-1185">Reference proteome</keyword>
<dbReference type="GO" id="GO:0005739">
    <property type="term" value="C:mitochondrion"/>
    <property type="evidence" value="ECO:0007669"/>
    <property type="project" value="UniProtKB-SubCell"/>
</dbReference>
<dbReference type="PANTHER" id="PTHR11264:SF0">
    <property type="entry name" value="URACIL-DNA GLYCOSYLASE"/>
    <property type="match status" value="1"/>
</dbReference>
<feature type="domain" description="Uracil-DNA glycosylase-like" evidence="8">
    <location>
        <begin position="38"/>
        <end position="225"/>
    </location>
</feature>
<keyword evidence="5" id="KW-0496">Mitochondrion</keyword>
<keyword evidence="5" id="KW-0539">Nucleus</keyword>
<evidence type="ECO:0000256" key="6">
    <source>
        <dbReference type="PROSITE-ProRule" id="PRU10072"/>
    </source>
</evidence>
<dbReference type="PANTHER" id="PTHR11264">
    <property type="entry name" value="URACIL-DNA GLYCOSYLASE"/>
    <property type="match status" value="1"/>
</dbReference>
<sequence length="238" mass="26589">MSTSESFRQLEEYLRMEYQTYGEENIYPPRHQIFDALNLCPLQDVKLVILGQDPYHGPNQAMGLSFSVSKDVTKIPPSLRNIFKELHYDIIIDGSQEPQPQHGDLIGWAKQGVLMLNTVLTVQRGKANSHQRKGWEKFTDEIVRILLLKQNDTGGGGGGIVFLLWGAPATKKAKSIIDNDSDSDNSSSKKDVVVITTSHPSPLGATKTNTPFLGSKCFSRSNQALVEMGLDPIDWYRR</sequence>
<gene>
    <name evidence="9" type="primary">UngA_1</name>
    <name evidence="9" type="ORF">FRACYDRAFT_227821</name>
</gene>
<dbReference type="NCBIfam" id="TIGR00628">
    <property type="entry name" value="ung"/>
    <property type="match status" value="1"/>
</dbReference>
<dbReference type="EC" id="3.2.2.27" evidence="5 7"/>
<dbReference type="Pfam" id="PF03167">
    <property type="entry name" value="UDG"/>
    <property type="match status" value="1"/>
</dbReference>
<dbReference type="SUPFAM" id="SSF52141">
    <property type="entry name" value="Uracil-DNA glycosylase-like"/>
    <property type="match status" value="1"/>
</dbReference>
<comment type="catalytic activity">
    <reaction evidence="5 7">
        <text>Hydrolyzes single-stranded DNA or mismatched double-stranded DNA and polynucleotides, releasing free uracil.</text>
        <dbReference type="EC" id="3.2.2.27"/>
    </reaction>
</comment>
<dbReference type="AlphaFoldDB" id="A0A1E7F0V9"/>
<evidence type="ECO:0000313" key="9">
    <source>
        <dbReference type="EMBL" id="OEU11767.1"/>
    </source>
</evidence>
<evidence type="ECO:0000256" key="4">
    <source>
        <dbReference type="ARBA" id="ARBA00023204"/>
    </source>
</evidence>
<evidence type="ECO:0000256" key="1">
    <source>
        <dbReference type="ARBA" id="ARBA00008184"/>
    </source>
</evidence>
<protein>
    <recommendedName>
        <fullName evidence="5 7">Uracil-DNA glycosylase</fullName>
        <shortName evidence="5">UDG</shortName>
        <ecNumber evidence="5 7">3.2.2.27</ecNumber>
    </recommendedName>
</protein>
<dbReference type="OrthoDB" id="10031947at2759"/>
<keyword evidence="4 5" id="KW-0234">DNA repair</keyword>
<dbReference type="PROSITE" id="PS00130">
    <property type="entry name" value="U_DNA_GLYCOSYLASE"/>
    <property type="match status" value="1"/>
</dbReference>
<dbReference type="NCBIfam" id="NF003592">
    <property type="entry name" value="PRK05254.1-5"/>
    <property type="match status" value="1"/>
</dbReference>
<keyword evidence="3 5" id="KW-0378">Hydrolase</keyword>
<proteinExistence type="inferred from homology"/>
<dbReference type="InParanoid" id="A0A1E7F0V9"/>
<dbReference type="InterPro" id="IPR005122">
    <property type="entry name" value="Uracil-DNA_glycosylase-like"/>
</dbReference>
<organism evidence="9 10">
    <name type="scientific">Fragilariopsis cylindrus CCMP1102</name>
    <dbReference type="NCBI Taxonomy" id="635003"/>
    <lineage>
        <taxon>Eukaryota</taxon>
        <taxon>Sar</taxon>
        <taxon>Stramenopiles</taxon>
        <taxon>Ochrophyta</taxon>
        <taxon>Bacillariophyta</taxon>
        <taxon>Bacillariophyceae</taxon>
        <taxon>Bacillariophycidae</taxon>
        <taxon>Bacillariales</taxon>
        <taxon>Bacillariaceae</taxon>
        <taxon>Fragilariopsis</taxon>
    </lineage>
</organism>
<dbReference type="GO" id="GO:0005634">
    <property type="term" value="C:nucleus"/>
    <property type="evidence" value="ECO:0007669"/>
    <property type="project" value="UniProtKB-SubCell"/>
</dbReference>
<evidence type="ECO:0000256" key="3">
    <source>
        <dbReference type="ARBA" id="ARBA00022801"/>
    </source>
</evidence>
<feature type="active site" description="Proton acceptor" evidence="5 6">
    <location>
        <position position="53"/>
    </location>
</feature>
<keyword evidence="2 5" id="KW-0227">DNA damage</keyword>
<dbReference type="SMART" id="SM00987">
    <property type="entry name" value="UreE_C"/>
    <property type="match status" value="1"/>
</dbReference>
<dbReference type="NCBIfam" id="NF003589">
    <property type="entry name" value="PRK05254.1-2"/>
    <property type="match status" value="1"/>
</dbReference>
<comment type="subcellular location">
    <subcellularLocation>
        <location evidence="5">Mitochondrion</location>
    </subcellularLocation>
    <subcellularLocation>
        <location evidence="5">Nucleus</location>
    </subcellularLocation>
</comment>
<dbReference type="EMBL" id="KV784366">
    <property type="protein sequence ID" value="OEU11767.1"/>
    <property type="molecule type" value="Genomic_DNA"/>
</dbReference>
<dbReference type="KEGG" id="fcy:FRACYDRAFT_227821"/>
<evidence type="ECO:0000259" key="8">
    <source>
        <dbReference type="SMART" id="SM00986"/>
    </source>
</evidence>
<dbReference type="Proteomes" id="UP000095751">
    <property type="component" value="Unassembled WGS sequence"/>
</dbReference>
<evidence type="ECO:0000256" key="5">
    <source>
        <dbReference type="HAMAP-Rule" id="MF_03166"/>
    </source>
</evidence>
<reference evidence="9 10" key="1">
    <citation type="submission" date="2016-09" db="EMBL/GenBank/DDBJ databases">
        <title>Extensive genetic diversity and differential bi-allelic expression allows diatom success in the polar Southern Ocean.</title>
        <authorList>
            <consortium name="DOE Joint Genome Institute"/>
            <person name="Mock T."/>
            <person name="Otillar R.P."/>
            <person name="Strauss J."/>
            <person name="Dupont C."/>
            <person name="Frickenhaus S."/>
            <person name="Maumus F."/>
            <person name="Mcmullan M."/>
            <person name="Sanges R."/>
            <person name="Schmutz J."/>
            <person name="Toseland A."/>
            <person name="Valas R."/>
            <person name="Veluchamy A."/>
            <person name="Ward B.J."/>
            <person name="Allen A."/>
            <person name="Barry K."/>
            <person name="Falciatore A."/>
            <person name="Ferrante M."/>
            <person name="Fortunato A.E."/>
            <person name="Gloeckner G."/>
            <person name="Gruber A."/>
            <person name="Hipkin R."/>
            <person name="Janech M."/>
            <person name="Kroth P."/>
            <person name="Leese F."/>
            <person name="Lindquist E."/>
            <person name="Lyon B.R."/>
            <person name="Martin J."/>
            <person name="Mayer C."/>
            <person name="Parker M."/>
            <person name="Quesneville H."/>
            <person name="Raymond J."/>
            <person name="Uhlig C."/>
            <person name="Valentin K.U."/>
            <person name="Worden A.Z."/>
            <person name="Armbrust E.V."/>
            <person name="Bowler C."/>
            <person name="Green B."/>
            <person name="Moulton V."/>
            <person name="Van Oosterhout C."/>
            <person name="Grigoriev I."/>
        </authorList>
    </citation>
    <scope>NUCLEOTIDE SEQUENCE [LARGE SCALE GENOMIC DNA]</scope>
    <source>
        <strain evidence="9 10">CCMP1102</strain>
    </source>
</reference>
<evidence type="ECO:0000256" key="2">
    <source>
        <dbReference type="ARBA" id="ARBA00022763"/>
    </source>
</evidence>
<dbReference type="InterPro" id="IPR036895">
    <property type="entry name" value="Uracil-DNA_glycosylase-like_sf"/>
</dbReference>
<name>A0A1E7F0V9_9STRA</name>
<dbReference type="GO" id="GO:0097510">
    <property type="term" value="P:base-excision repair, AP site formation via deaminated base removal"/>
    <property type="evidence" value="ECO:0007669"/>
    <property type="project" value="TreeGrafter"/>
</dbReference>
<dbReference type="GO" id="GO:0004844">
    <property type="term" value="F:uracil DNA N-glycosylase activity"/>
    <property type="evidence" value="ECO:0007669"/>
    <property type="project" value="UniProtKB-UniRule"/>
</dbReference>
<dbReference type="InterPro" id="IPR002043">
    <property type="entry name" value="UDG_fam1"/>
</dbReference>
<comment type="function">
    <text evidence="5 7">Excises uracil residues from the DNA which can arise as a result of misincorporation of dUMP residues by DNA polymerase or due to deamination of cytosine.</text>
</comment>
<dbReference type="SMART" id="SM00986">
    <property type="entry name" value="UDG"/>
    <property type="match status" value="1"/>
</dbReference>
<evidence type="ECO:0000256" key="7">
    <source>
        <dbReference type="RuleBase" id="RU003780"/>
    </source>
</evidence>
<comment type="similarity">
    <text evidence="1 5 7">Belongs to the uracil-DNA glycosylase (UDG) superfamily. UNG family.</text>
</comment>
<accession>A0A1E7F0V9</accession>